<organism evidence="4 5">
    <name type="scientific">Ornithinibacillus salinisoli</name>
    <dbReference type="NCBI Taxonomy" id="1848459"/>
    <lineage>
        <taxon>Bacteria</taxon>
        <taxon>Bacillati</taxon>
        <taxon>Bacillota</taxon>
        <taxon>Bacilli</taxon>
        <taxon>Bacillales</taxon>
        <taxon>Bacillaceae</taxon>
        <taxon>Ornithinibacillus</taxon>
    </lineage>
</organism>
<evidence type="ECO:0000256" key="1">
    <source>
        <dbReference type="SAM" id="MobiDB-lite"/>
    </source>
</evidence>
<feature type="transmembrane region" description="Helical" evidence="2">
    <location>
        <begin position="42"/>
        <end position="63"/>
    </location>
</feature>
<feature type="domain" description="Transglutaminase-like" evidence="3">
    <location>
        <begin position="473"/>
        <end position="551"/>
    </location>
</feature>
<evidence type="ECO:0000259" key="3">
    <source>
        <dbReference type="SMART" id="SM00460"/>
    </source>
</evidence>
<keyword evidence="2" id="KW-0812">Transmembrane</keyword>
<dbReference type="Gene3D" id="3.10.620.30">
    <property type="match status" value="1"/>
</dbReference>
<evidence type="ECO:0000313" key="4">
    <source>
        <dbReference type="EMBL" id="MFD2046693.1"/>
    </source>
</evidence>
<keyword evidence="2" id="KW-1133">Transmembrane helix</keyword>
<feature type="transmembrane region" description="Helical" evidence="2">
    <location>
        <begin position="169"/>
        <end position="186"/>
    </location>
</feature>
<accession>A0ABW4W791</accession>
<dbReference type="PANTHER" id="PTHR42736">
    <property type="entry name" value="PROTEIN-GLUTAMINE GAMMA-GLUTAMYLTRANSFERASE"/>
    <property type="match status" value="1"/>
</dbReference>
<dbReference type="SMART" id="SM00460">
    <property type="entry name" value="TGc"/>
    <property type="match status" value="1"/>
</dbReference>
<dbReference type="EMBL" id="JBHUHQ010000041">
    <property type="protein sequence ID" value="MFD2046693.1"/>
    <property type="molecule type" value="Genomic_DNA"/>
</dbReference>
<feature type="transmembrane region" description="Helical" evidence="2">
    <location>
        <begin position="615"/>
        <end position="633"/>
    </location>
</feature>
<dbReference type="Pfam" id="PF13559">
    <property type="entry name" value="DUF4129"/>
    <property type="match status" value="1"/>
</dbReference>
<feature type="transmembrane region" description="Helical" evidence="2">
    <location>
        <begin position="206"/>
        <end position="223"/>
    </location>
</feature>
<feature type="compositionally biased region" description="Acidic residues" evidence="1">
    <location>
        <begin position="567"/>
        <end position="584"/>
    </location>
</feature>
<evidence type="ECO:0000313" key="5">
    <source>
        <dbReference type="Proteomes" id="UP001597383"/>
    </source>
</evidence>
<reference evidence="5" key="1">
    <citation type="journal article" date="2019" name="Int. J. Syst. Evol. Microbiol.">
        <title>The Global Catalogue of Microorganisms (GCM) 10K type strain sequencing project: providing services to taxonomists for standard genome sequencing and annotation.</title>
        <authorList>
            <consortium name="The Broad Institute Genomics Platform"/>
            <consortium name="The Broad Institute Genome Sequencing Center for Infectious Disease"/>
            <person name="Wu L."/>
            <person name="Ma J."/>
        </authorList>
    </citation>
    <scope>NUCLEOTIDE SEQUENCE [LARGE SCALE GENOMIC DNA]</scope>
    <source>
        <strain evidence="5">R28</strain>
    </source>
</reference>
<feature type="region of interest" description="Disordered" evidence="1">
    <location>
        <begin position="564"/>
        <end position="590"/>
    </location>
</feature>
<proteinExistence type="predicted"/>
<protein>
    <submittedName>
        <fullName evidence="4">Transglutaminase domain-containing protein</fullName>
    </submittedName>
</protein>
<dbReference type="InterPro" id="IPR025403">
    <property type="entry name" value="TgpA-like_C"/>
</dbReference>
<feature type="transmembrane region" description="Helical" evidence="2">
    <location>
        <begin position="12"/>
        <end position="30"/>
    </location>
</feature>
<keyword evidence="2" id="KW-0472">Membrane</keyword>
<dbReference type="PANTHER" id="PTHR42736:SF1">
    <property type="entry name" value="PROTEIN-GLUTAMINE GAMMA-GLUTAMYLTRANSFERASE"/>
    <property type="match status" value="1"/>
</dbReference>
<dbReference type="InterPro" id="IPR002931">
    <property type="entry name" value="Transglutaminase-like"/>
</dbReference>
<feature type="transmembrane region" description="Helical" evidence="2">
    <location>
        <begin position="116"/>
        <end position="136"/>
    </location>
</feature>
<evidence type="ECO:0000256" key="2">
    <source>
        <dbReference type="SAM" id="Phobius"/>
    </source>
</evidence>
<feature type="transmembrane region" description="Helical" evidence="2">
    <location>
        <begin position="70"/>
        <end position="91"/>
    </location>
</feature>
<comment type="caution">
    <text evidence="4">The sequence shown here is derived from an EMBL/GenBank/DDBJ whole genome shotgun (WGS) entry which is preliminary data.</text>
</comment>
<name>A0ABW4W791_9BACI</name>
<dbReference type="InterPro" id="IPR052901">
    <property type="entry name" value="Bact_TGase-like"/>
</dbReference>
<dbReference type="InterPro" id="IPR038765">
    <property type="entry name" value="Papain-like_cys_pep_sf"/>
</dbReference>
<sequence length="734" mass="84721">MSRSYNNNIPTIYTSILYIFGLLLFLEWLYPVEKVTDTTNLSVFIIYTLFCFIITILQVKWWISALLKGFGLLFIINGLFSEFSLISRLWFEQLFTMIGVNFQALFSQEWNDLTGMFRSILFLIIIWLMSYLIHYWFIQMKRIFIFVLLTIVYLAVLDTFTIYDASIPIVRTFALAFLGLGMANFFKEIQMERISFSWTNKNTVWMIPLILIVLFSTVIGYAAPKFEPQWPDPVPFIKNAAGGSGGGNGAIQKVGYGEDDSRLGGSFVQDYSPVFQAVAKKDHYWRIESKDLYTGKGWLHSNEPDYVEQNNGNILLEDYGADVETERLEAILDFEENTNIPKLVYPYGTNKVEADGNAMFLLNHLSGEISTKSANKDVALTDYTILYDYPSFPLDKMREDIDFGGDKKDQYTQLPSTLPDRVGQLAEEITSSFTTQYDKVKAIENYFGRNGFVYQTTDVPVPSDDQDYVDQFLFDSKVGYCDNFSTSMVVLLRTLDIPARWVKGFTSGEQIEDYVNGDSSYNVYEVTNSNAHSWVEVYFPEVGWVPFEPTQGFTNLTDFYSDTNTENADDALEAPTPELEESEEPDPKDLEKDEAVEAINQDNASGGSDGFTLNWWQIVIGGVILIIIAIVIYRKRFHLRSYLLERKWLKNQDPEAYQDAYHFVLKLLKHQGFSRNPDQTLREYAKRIDSWYSTDSMRRLTNEYEKIIYKNELDSYTVTEMKDLWKNFIKQILG</sequence>
<dbReference type="Proteomes" id="UP001597383">
    <property type="component" value="Unassembled WGS sequence"/>
</dbReference>
<dbReference type="RefSeq" id="WP_377558750.1">
    <property type="nucleotide sequence ID" value="NZ_JBHUHQ010000041.1"/>
</dbReference>
<feature type="transmembrane region" description="Helical" evidence="2">
    <location>
        <begin position="143"/>
        <end position="163"/>
    </location>
</feature>
<dbReference type="SUPFAM" id="SSF54001">
    <property type="entry name" value="Cysteine proteinases"/>
    <property type="match status" value="1"/>
</dbReference>
<gene>
    <name evidence="4" type="ORF">ACFSJF_20715</name>
</gene>
<dbReference type="Pfam" id="PF01841">
    <property type="entry name" value="Transglut_core"/>
    <property type="match status" value="1"/>
</dbReference>
<keyword evidence="5" id="KW-1185">Reference proteome</keyword>